<name>A0ABT5J068_9NEIS</name>
<dbReference type="InterPro" id="IPR023696">
    <property type="entry name" value="Ureohydrolase_dom_sf"/>
</dbReference>
<sequence length="373" mass="39594">MTPTTGFLYDTLFLQHNAGRQTYHGAHGAADAGAEFDCPERLAYTKALLDATGMTARLQPLAYQPADDATLLRVHTPAYLAQLAANCAAADGDGVVLGPDARGGPATERIARAAAGAACAAVDAVLQGQVGRAYALIRPSGHHAGPDYAMGYCYYNNVAVAARHAQARYGLQRIAIIDWDVHHGNGTQHVFEADPQVLFCSLHEEGNYPLEGGSEADQGQGDAAGYTLNIPLPAGSGYAAYALAFEQVLLPVLQHFRPELILVSAGQDANAYDPLGRMRLTRPGYRALAASLTAAAGELCQGRIVMLQEGGYSLPYLPIATLGVIEGLSGQQVDFDDPHWVPDRPLTSNEAAAVARARDAQRRYWALQGEQDA</sequence>
<protein>
    <submittedName>
        <fullName evidence="3">Class II histone deacetylase</fullName>
    </submittedName>
</protein>
<evidence type="ECO:0000313" key="4">
    <source>
        <dbReference type="Proteomes" id="UP001219956"/>
    </source>
</evidence>
<dbReference type="InterPro" id="IPR037138">
    <property type="entry name" value="His_deacetylse_dom_sf"/>
</dbReference>
<comment type="similarity">
    <text evidence="1">Belongs to the histone deacetylase family.</text>
</comment>
<gene>
    <name evidence="3" type="ORF">PQU95_13515</name>
</gene>
<keyword evidence="4" id="KW-1185">Reference proteome</keyword>
<dbReference type="RefSeq" id="WP_272752495.1">
    <property type="nucleotide sequence ID" value="NZ_JAQQLF010000017.1"/>
</dbReference>
<feature type="domain" description="Histone deacetylase" evidence="2">
    <location>
        <begin position="38"/>
        <end position="322"/>
    </location>
</feature>
<accession>A0ABT5J068</accession>
<evidence type="ECO:0000256" key="1">
    <source>
        <dbReference type="ARBA" id="ARBA00005947"/>
    </source>
</evidence>
<dbReference type="PRINTS" id="PR01270">
    <property type="entry name" value="HDASUPER"/>
</dbReference>
<dbReference type="PANTHER" id="PTHR10625">
    <property type="entry name" value="HISTONE DEACETYLASE HDAC1-RELATED"/>
    <property type="match status" value="1"/>
</dbReference>
<evidence type="ECO:0000259" key="2">
    <source>
        <dbReference type="Pfam" id="PF00850"/>
    </source>
</evidence>
<dbReference type="InterPro" id="IPR000286">
    <property type="entry name" value="HDACs"/>
</dbReference>
<proteinExistence type="inferred from homology"/>
<dbReference type="Pfam" id="PF00850">
    <property type="entry name" value="Hist_deacetyl"/>
    <property type="match status" value="1"/>
</dbReference>
<dbReference type="Proteomes" id="UP001219956">
    <property type="component" value="Unassembled WGS sequence"/>
</dbReference>
<organism evidence="3 4">
    <name type="scientific">Vogesella aquatica</name>
    <dbReference type="NCBI Taxonomy" id="2984206"/>
    <lineage>
        <taxon>Bacteria</taxon>
        <taxon>Pseudomonadati</taxon>
        <taxon>Pseudomonadota</taxon>
        <taxon>Betaproteobacteria</taxon>
        <taxon>Neisseriales</taxon>
        <taxon>Chromobacteriaceae</taxon>
        <taxon>Vogesella</taxon>
    </lineage>
</organism>
<evidence type="ECO:0000313" key="3">
    <source>
        <dbReference type="EMBL" id="MDC7718230.1"/>
    </source>
</evidence>
<dbReference type="Gene3D" id="3.40.800.20">
    <property type="entry name" value="Histone deacetylase domain"/>
    <property type="match status" value="1"/>
</dbReference>
<comment type="caution">
    <text evidence="3">The sequence shown here is derived from an EMBL/GenBank/DDBJ whole genome shotgun (WGS) entry which is preliminary data.</text>
</comment>
<reference evidence="3 4" key="1">
    <citation type="submission" date="2023-01" db="EMBL/GenBank/DDBJ databases">
        <title>Novel species of the genus Vogesella isolated from rivers.</title>
        <authorList>
            <person name="Lu H."/>
        </authorList>
    </citation>
    <scope>NUCLEOTIDE SEQUENCE [LARGE SCALE GENOMIC DNA]</scope>
    <source>
        <strain evidence="3 4">DC21W</strain>
    </source>
</reference>
<dbReference type="EMBL" id="JAQQLF010000017">
    <property type="protein sequence ID" value="MDC7718230.1"/>
    <property type="molecule type" value="Genomic_DNA"/>
</dbReference>
<dbReference type="PANTHER" id="PTHR10625:SF31">
    <property type="entry name" value="HISTONE DEACETYLASE DOMAIN-CONTAINING PROTEIN"/>
    <property type="match status" value="1"/>
</dbReference>
<dbReference type="InterPro" id="IPR023801">
    <property type="entry name" value="His_deacetylse_dom"/>
</dbReference>
<dbReference type="SUPFAM" id="SSF52768">
    <property type="entry name" value="Arginase/deacetylase"/>
    <property type="match status" value="1"/>
</dbReference>